<organism evidence="2 3">
    <name type="scientific">Panicum hallii var. hallii</name>
    <dbReference type="NCBI Taxonomy" id="1504633"/>
    <lineage>
        <taxon>Eukaryota</taxon>
        <taxon>Viridiplantae</taxon>
        <taxon>Streptophyta</taxon>
        <taxon>Embryophyta</taxon>
        <taxon>Tracheophyta</taxon>
        <taxon>Spermatophyta</taxon>
        <taxon>Magnoliopsida</taxon>
        <taxon>Liliopsida</taxon>
        <taxon>Poales</taxon>
        <taxon>Poaceae</taxon>
        <taxon>PACMAD clade</taxon>
        <taxon>Panicoideae</taxon>
        <taxon>Panicodae</taxon>
        <taxon>Paniceae</taxon>
        <taxon>Panicinae</taxon>
        <taxon>Panicum</taxon>
        <taxon>Panicum sect. Panicum</taxon>
    </lineage>
</organism>
<keyword evidence="3" id="KW-1185">Reference proteome</keyword>
<sequence>MRAGAPIPTPTRRSSGPGRGAAGLRHPPRAPTLPCGLQPYTSFTTRCSCSTPTFLLLRGLADAQRAFDGMPHGGVAGVAHAALSLFVRMITGMRGTQRFALVEVVKAYTAMLGLEFTRQVHGDVLNLLQDFA</sequence>
<dbReference type="AlphaFoldDB" id="A0A2T7DK38"/>
<reference evidence="2 3" key="1">
    <citation type="submission" date="2018-04" db="EMBL/GenBank/DDBJ databases">
        <title>WGS assembly of Panicum hallii var. hallii HAL2.</title>
        <authorList>
            <person name="Lovell J."/>
            <person name="Jenkins J."/>
            <person name="Lowry D."/>
            <person name="Mamidi S."/>
            <person name="Sreedasyam A."/>
            <person name="Weng X."/>
            <person name="Barry K."/>
            <person name="Bonette J."/>
            <person name="Campitelli B."/>
            <person name="Daum C."/>
            <person name="Gordon S."/>
            <person name="Gould B."/>
            <person name="Lipzen A."/>
            <person name="MacQueen A."/>
            <person name="Palacio-Mejia J."/>
            <person name="Plott C."/>
            <person name="Shakirov E."/>
            <person name="Shu S."/>
            <person name="Yoshinaga Y."/>
            <person name="Zane M."/>
            <person name="Rokhsar D."/>
            <person name="Grimwood J."/>
            <person name="Schmutz J."/>
            <person name="Juenger T."/>
        </authorList>
    </citation>
    <scope>NUCLEOTIDE SEQUENCE [LARGE SCALE GENOMIC DNA]</scope>
    <source>
        <strain evidence="3">cv. HAL2</strain>
    </source>
</reference>
<accession>A0A2T7DK38</accession>
<dbReference type="Gramene" id="PUZ55951">
    <property type="protein sequence ID" value="PUZ55951"/>
    <property type="gene ID" value="GQ55_5G255200"/>
</dbReference>
<dbReference type="EMBL" id="CM009753">
    <property type="protein sequence ID" value="PUZ55951.1"/>
    <property type="molecule type" value="Genomic_DNA"/>
</dbReference>
<evidence type="ECO:0000256" key="1">
    <source>
        <dbReference type="SAM" id="MobiDB-lite"/>
    </source>
</evidence>
<dbReference type="Proteomes" id="UP000244336">
    <property type="component" value="Chromosome 5"/>
</dbReference>
<proteinExistence type="predicted"/>
<feature type="region of interest" description="Disordered" evidence="1">
    <location>
        <begin position="1"/>
        <end position="30"/>
    </location>
</feature>
<gene>
    <name evidence="2" type="ORF">GQ55_5G255200</name>
</gene>
<name>A0A2T7DK38_9POAL</name>
<evidence type="ECO:0000313" key="2">
    <source>
        <dbReference type="EMBL" id="PUZ55951.1"/>
    </source>
</evidence>
<evidence type="ECO:0000313" key="3">
    <source>
        <dbReference type="Proteomes" id="UP000244336"/>
    </source>
</evidence>
<protein>
    <submittedName>
        <fullName evidence="2">Uncharacterized protein</fullName>
    </submittedName>
</protein>